<dbReference type="RefSeq" id="WP_229876804.1">
    <property type="nucleotide sequence ID" value="NZ_BMRL01000021.1"/>
</dbReference>
<dbReference type="EMBL" id="BNEC01000003">
    <property type="protein sequence ID" value="GHI68650.1"/>
    <property type="molecule type" value="Genomic_DNA"/>
</dbReference>
<gene>
    <name evidence="1" type="ORF">Snoj_25680</name>
</gene>
<comment type="caution">
    <text evidence="1">The sequence shown here is derived from an EMBL/GenBank/DDBJ whole genome shotgun (WGS) entry which is preliminary data.</text>
</comment>
<dbReference type="Proteomes" id="UP000613974">
    <property type="component" value="Unassembled WGS sequence"/>
</dbReference>
<organism evidence="1 2">
    <name type="scientific">Streptomyces nojiriensis</name>
    <dbReference type="NCBI Taxonomy" id="66374"/>
    <lineage>
        <taxon>Bacteria</taxon>
        <taxon>Bacillati</taxon>
        <taxon>Actinomycetota</taxon>
        <taxon>Actinomycetes</taxon>
        <taxon>Kitasatosporales</taxon>
        <taxon>Streptomycetaceae</taxon>
        <taxon>Streptomyces</taxon>
    </lineage>
</organism>
<sequence length="70" mass="7499">MEGNLVKPLNGRYLAGYRGWSVGCTIAEVSADRAIDHGGVYRHPLRSQRLRLDATVDDVPDFGQGAAATG</sequence>
<evidence type="ECO:0000313" key="1">
    <source>
        <dbReference type="EMBL" id="GHI68650.1"/>
    </source>
</evidence>
<protein>
    <submittedName>
        <fullName evidence="1">Uncharacterized protein</fullName>
    </submittedName>
</protein>
<proteinExistence type="predicted"/>
<name>A0ABQ3SKI6_9ACTN</name>
<keyword evidence="2" id="KW-1185">Reference proteome</keyword>
<reference evidence="2" key="1">
    <citation type="submission" date="2023-07" db="EMBL/GenBank/DDBJ databases">
        <title>Whole genome shotgun sequence of Streptomyces nojiriensis NBRC 13794.</title>
        <authorList>
            <person name="Komaki H."/>
            <person name="Tamura T."/>
        </authorList>
    </citation>
    <scope>NUCLEOTIDE SEQUENCE [LARGE SCALE GENOMIC DNA]</scope>
    <source>
        <strain evidence="2">NBRC 13794</strain>
    </source>
</reference>
<dbReference type="GeneID" id="95595136"/>
<accession>A0ABQ3SKI6</accession>
<evidence type="ECO:0000313" key="2">
    <source>
        <dbReference type="Proteomes" id="UP000613974"/>
    </source>
</evidence>